<feature type="signal peptide" evidence="1">
    <location>
        <begin position="1"/>
        <end position="25"/>
    </location>
</feature>
<dbReference type="Pfam" id="PF18883">
    <property type="entry name" value="AC_1"/>
    <property type="match status" value="1"/>
</dbReference>
<dbReference type="GO" id="GO:0019867">
    <property type="term" value="C:outer membrane"/>
    <property type="evidence" value="ECO:0007669"/>
    <property type="project" value="InterPro"/>
</dbReference>
<dbReference type="InterPro" id="IPR012332">
    <property type="entry name" value="Autotransporter_pectin_lyase_C"/>
</dbReference>
<dbReference type="PROSITE" id="PS51257">
    <property type="entry name" value="PROKAR_LIPOPROTEIN"/>
    <property type="match status" value="1"/>
</dbReference>
<evidence type="ECO:0000256" key="1">
    <source>
        <dbReference type="SAM" id="SignalP"/>
    </source>
</evidence>
<dbReference type="SUPFAM" id="SSF51126">
    <property type="entry name" value="Pectin lyase-like"/>
    <property type="match status" value="1"/>
</dbReference>
<dbReference type="InterPro" id="IPR006315">
    <property type="entry name" value="OM_autotransptr_brl_dom"/>
</dbReference>
<dbReference type="Gene3D" id="2.160.20.20">
    <property type="match status" value="1"/>
</dbReference>
<proteinExistence type="predicted"/>
<dbReference type="AlphaFoldDB" id="A0A6S7APG5"/>
<dbReference type="Proteomes" id="UP000494111">
    <property type="component" value="Unassembled WGS sequence"/>
</dbReference>
<dbReference type="SUPFAM" id="SSF103515">
    <property type="entry name" value="Autotransporter"/>
    <property type="match status" value="1"/>
</dbReference>
<dbReference type="CDD" id="cd01344">
    <property type="entry name" value="PL2_Passenger_AT"/>
    <property type="match status" value="1"/>
</dbReference>
<sequence length="901" mass="89984">MKKAIGSGIGSVALFSCAIAPAAMAACSDPAPASGVTVTCSGTGIAPVAAQPGSTNVTVNIDNTATSSFTRAVNRIGISVEAGSTITNSGQLVLTGGGGTGTIRGAVLLGSGDGNQITNAAGASLTTTGASNDGMAVDGSGNTLINHGTISTSGPSAYGITAPWGAVSTGQHDNTIINTGTVTTTGSSARALSVVGSNGTVTNSGTLESSGAGSQTVFLQGNNARLVNSGTISASGAVGVRSPDAVVSNTVSSSFTATIENLAGGRIISQNGFGIRTLNGNTTLTNAGLVESGVGTAIGMGNGNNTLILQTGSVINGSADGGNGNNTLTLQGTGTAANAFLNFGTLHMQGSLWNWTGSGTFNQVYVDSGTLNVASTLDAPVNVAAGTTLGGYGTVTGAVTNNGTIAVANALPALAASGNGAFTINGALTNAGLVQLGGAGVGNRLNVGSYVGQNGTLALNTYLGGDGAPSDQLVVNGGTATGSTRLQINNVGGPGAETVANGIQVVQAANGATTSPSAFMLAGPVKAGAYQYHLVHGGITPGTADNWYLRNSVPSVDGVVDPPDPAIGTPPLPEPPPAGEDPIVTYRPEVPVYAALPGVARQLGIQQLGTFHDRQGAQSLLTQDGALPAAWARAWGGHDTLTQRGDANPQFKGDIFGAQAGQDIYARTGDNGHRDRFGLFAGFARATGDVNGFALGMQGLDAGHLAVNAYSLGAYWTHIGPGGWYTDVVLMGSTLDAKPRSRDGIGDTTHGRAITGSVEAGLPIPLGGNVELEPQAQLVWQRLSFNDLDDGISTVGFNRGNTFLGRAGLRLLGRYESARVSWQPYVRLNLLRTFGDNDRTTFGGDTVLGANVGQTAGKVDLGVAAQVGKSTSLYAAASGLANLGGERQRSVSGSVGVRWAW</sequence>
<dbReference type="EMBL" id="CADIJO010000036">
    <property type="protein sequence ID" value="CAB3741079.1"/>
    <property type="molecule type" value="Genomic_DNA"/>
</dbReference>
<dbReference type="PROSITE" id="PS51208">
    <property type="entry name" value="AUTOTRANSPORTER"/>
    <property type="match status" value="1"/>
</dbReference>
<dbReference type="Gene3D" id="2.40.128.130">
    <property type="entry name" value="Autotransporter beta-domain"/>
    <property type="match status" value="1"/>
</dbReference>
<gene>
    <name evidence="3" type="ORF">LMG3458_05795</name>
</gene>
<dbReference type="Pfam" id="PF03797">
    <property type="entry name" value="Autotransporter"/>
    <property type="match status" value="1"/>
</dbReference>
<name>A0A6S7APG5_9BURK</name>
<evidence type="ECO:0000313" key="3">
    <source>
        <dbReference type="EMBL" id="CAB3741079.1"/>
    </source>
</evidence>
<reference evidence="3 4" key="1">
    <citation type="submission" date="2020-04" db="EMBL/GenBank/DDBJ databases">
        <authorList>
            <person name="De Canck E."/>
        </authorList>
    </citation>
    <scope>NUCLEOTIDE SEQUENCE [LARGE SCALE GENOMIC DNA]</scope>
    <source>
        <strain evidence="3 4">LMG 3458</strain>
    </source>
</reference>
<keyword evidence="1" id="KW-0732">Signal</keyword>
<dbReference type="SMART" id="SM00869">
    <property type="entry name" value="Autotransporter"/>
    <property type="match status" value="1"/>
</dbReference>
<dbReference type="NCBIfam" id="TIGR01414">
    <property type="entry name" value="autotrans_barl"/>
    <property type="match status" value="1"/>
</dbReference>
<protein>
    <recommendedName>
        <fullName evidence="2">Autotransporter domain-containing protein</fullName>
    </recommendedName>
</protein>
<dbReference type="InterPro" id="IPR036709">
    <property type="entry name" value="Autotransporte_beta_dom_sf"/>
</dbReference>
<dbReference type="InterPro" id="IPR043990">
    <property type="entry name" value="AC_1"/>
</dbReference>
<evidence type="ECO:0000313" key="4">
    <source>
        <dbReference type="Proteomes" id="UP000494111"/>
    </source>
</evidence>
<feature type="domain" description="Autotransporter" evidence="2">
    <location>
        <begin position="623"/>
        <end position="901"/>
    </location>
</feature>
<feature type="chain" id="PRO_5028818514" description="Autotransporter domain-containing protein" evidence="1">
    <location>
        <begin position="26"/>
        <end position="901"/>
    </location>
</feature>
<dbReference type="InterPro" id="IPR011050">
    <property type="entry name" value="Pectin_lyase_fold/virulence"/>
</dbReference>
<evidence type="ECO:0000259" key="2">
    <source>
        <dbReference type="PROSITE" id="PS51208"/>
    </source>
</evidence>
<dbReference type="RefSeq" id="WP_175196030.1">
    <property type="nucleotide sequence ID" value="NZ_CADIJO010000036.1"/>
</dbReference>
<accession>A0A6S7APG5</accession>
<dbReference type="InterPro" id="IPR005546">
    <property type="entry name" value="Autotransporte_beta"/>
</dbReference>
<organism evidence="3 4">
    <name type="scientific">Achromobacter deleyi</name>
    <dbReference type="NCBI Taxonomy" id="1353891"/>
    <lineage>
        <taxon>Bacteria</taxon>
        <taxon>Pseudomonadati</taxon>
        <taxon>Pseudomonadota</taxon>
        <taxon>Betaproteobacteria</taxon>
        <taxon>Burkholderiales</taxon>
        <taxon>Alcaligenaceae</taxon>
        <taxon>Achromobacter</taxon>
    </lineage>
</organism>